<keyword evidence="2" id="KW-1185">Reference proteome</keyword>
<dbReference type="Proteomes" id="UP000515847">
    <property type="component" value="Chromosome"/>
</dbReference>
<dbReference type="InterPro" id="IPR025354">
    <property type="entry name" value="DUF4258"/>
</dbReference>
<dbReference type="KEGG" id="tfr:BR63_03415"/>
<name>A0A7G6E045_THEFR</name>
<organism evidence="1 2">
    <name type="scientific">Thermanaerosceptrum fracticalcis</name>
    <dbReference type="NCBI Taxonomy" id="1712410"/>
    <lineage>
        <taxon>Bacteria</taxon>
        <taxon>Bacillati</taxon>
        <taxon>Bacillota</taxon>
        <taxon>Clostridia</taxon>
        <taxon>Eubacteriales</taxon>
        <taxon>Peptococcaceae</taxon>
        <taxon>Thermanaerosceptrum</taxon>
    </lineage>
</organism>
<gene>
    <name evidence="1" type="ORF">BR63_03415</name>
</gene>
<dbReference type="OrthoDB" id="2890909at2"/>
<sequence>MVCKDPEGCKKKSKEYSLAYACEIEIGGQEEFNKLKEVYATKGLSCLGFSKHAQQRMLERAISETELRTIIFDGDIIEYHQNEFGTTKMVVWGHIRISSKKYRPLHIILKKRANDSKYSVVTLYDPRTEAWRWDKTYTKRICFCVATK</sequence>
<evidence type="ECO:0000313" key="2">
    <source>
        <dbReference type="Proteomes" id="UP000515847"/>
    </source>
</evidence>
<proteinExistence type="predicted"/>
<dbReference type="Pfam" id="PF14076">
    <property type="entry name" value="DUF4258"/>
    <property type="match status" value="1"/>
</dbReference>
<accession>A0A7G6E045</accession>
<reference evidence="1 2" key="1">
    <citation type="journal article" date="2019" name="Front. Microbiol.">
        <title>Thermoanaerosceptrum fracticalcis gen. nov. sp. nov., a Novel Fumarate-Fermenting Microorganism From a Deep Fractured Carbonate Aquifer of the US Great Basin.</title>
        <authorList>
            <person name="Hamilton-Brehm S.D."/>
            <person name="Stewart L.E."/>
            <person name="Zavarin M."/>
            <person name="Caldwell M."/>
            <person name="Lawson P.A."/>
            <person name="Onstott T.C."/>
            <person name="Grzymski J."/>
            <person name="Neveux I."/>
            <person name="Lollar B.S."/>
            <person name="Russell C.E."/>
            <person name="Moser D.P."/>
        </authorList>
    </citation>
    <scope>NUCLEOTIDE SEQUENCE [LARGE SCALE GENOMIC DNA]</scope>
    <source>
        <strain evidence="1 2">DRI-13</strain>
    </source>
</reference>
<dbReference type="EMBL" id="CP045798">
    <property type="protein sequence ID" value="QNB45449.1"/>
    <property type="molecule type" value="Genomic_DNA"/>
</dbReference>
<dbReference type="RefSeq" id="WP_034423096.1">
    <property type="nucleotide sequence ID" value="NZ_CP045798.1"/>
</dbReference>
<evidence type="ECO:0000313" key="1">
    <source>
        <dbReference type="EMBL" id="QNB45449.1"/>
    </source>
</evidence>
<dbReference type="AlphaFoldDB" id="A0A7G6E045"/>
<protein>
    <submittedName>
        <fullName evidence="1">DUF4258 domain-containing protein</fullName>
    </submittedName>
</protein>